<dbReference type="OrthoDB" id="3465714at2759"/>
<evidence type="ECO:0000256" key="4">
    <source>
        <dbReference type="ARBA" id="ARBA00023004"/>
    </source>
</evidence>
<comment type="caution">
    <text evidence="7">The sequence shown here is derived from an EMBL/GenBank/DDBJ whole genome shotgun (WGS) entry which is preliminary data.</text>
</comment>
<sequence>MFLASLPPNTPFTLTIIGTQPHTPAALITTLNELLTTAQTDSLLTHTETLTQHSPTSNSTSTIHLTYWPTTSYQTWSTSPAVTTFFSTLPDTAGIYREALTIHPDRIQGASNHNTPSGCMHMGKIELHPNLSGYWGCYPDRIAEKNITCPFSTDHITTTTTNDPSPSSSPENTSKIIPGKKTLTTIPNNLCFVIEGQDHTAASETEKSYWTENFDSLAQEWVSQALDAGVKKGVLSSRACYNPSASSSSSSSSTTPQRNTYPLTLTRDIQLLYFLDLDHMENLGRTNVAHVKLRKSFMEAYGPGGVMFPGGLKLWVETAVLRDGDFEAEYVGCLEGTGLMGLKF</sequence>
<evidence type="ECO:0008006" key="9">
    <source>
        <dbReference type="Google" id="ProtNLM"/>
    </source>
</evidence>
<dbReference type="Pfam" id="PF13816">
    <property type="entry name" value="Dehydratase_hem"/>
    <property type="match status" value="1"/>
</dbReference>
<dbReference type="GeneID" id="37114467"/>
<dbReference type="GO" id="GO:0046872">
    <property type="term" value="F:metal ion binding"/>
    <property type="evidence" value="ECO:0007669"/>
    <property type="project" value="UniProtKB-KW"/>
</dbReference>
<evidence type="ECO:0000256" key="2">
    <source>
        <dbReference type="ARBA" id="ARBA00022617"/>
    </source>
</evidence>
<reference evidence="7 8" key="1">
    <citation type="submission" date="2016-12" db="EMBL/GenBank/DDBJ databases">
        <title>The genomes of Aspergillus section Nigri reveals drivers in fungal speciation.</title>
        <authorList>
            <consortium name="DOE Joint Genome Institute"/>
            <person name="Vesth T.C."/>
            <person name="Nybo J."/>
            <person name="Theobald S."/>
            <person name="Brandl J."/>
            <person name="Frisvad J.C."/>
            <person name="Nielsen K.F."/>
            <person name="Lyhne E.K."/>
            <person name="Kogle M.E."/>
            <person name="Kuo A."/>
            <person name="Riley R."/>
            <person name="Clum A."/>
            <person name="Nolan M."/>
            <person name="Lipzen A."/>
            <person name="Salamov A."/>
            <person name="Henrissat B."/>
            <person name="Wiebenga A."/>
            <person name="De Vries R.P."/>
            <person name="Grigoriev I.V."/>
            <person name="Mortensen U.H."/>
            <person name="Andersen M.R."/>
            <person name="Baker S.E."/>
        </authorList>
    </citation>
    <scope>NUCLEOTIDE SEQUENCE [LARGE SCALE GENOMIC DNA]</scope>
    <source>
        <strain evidence="7 8">CBS 115572</strain>
    </source>
</reference>
<accession>A0A317VVY0</accession>
<feature type="compositionally biased region" description="Low complexity" evidence="6">
    <location>
        <begin position="157"/>
        <end position="174"/>
    </location>
</feature>
<proteinExistence type="predicted"/>
<evidence type="ECO:0000256" key="1">
    <source>
        <dbReference type="ARBA" id="ARBA00001970"/>
    </source>
</evidence>
<keyword evidence="5" id="KW-0456">Lyase</keyword>
<organism evidence="7 8">
    <name type="scientific">Aspergillus sclerotioniger CBS 115572</name>
    <dbReference type="NCBI Taxonomy" id="1450535"/>
    <lineage>
        <taxon>Eukaryota</taxon>
        <taxon>Fungi</taxon>
        <taxon>Dikarya</taxon>
        <taxon>Ascomycota</taxon>
        <taxon>Pezizomycotina</taxon>
        <taxon>Eurotiomycetes</taxon>
        <taxon>Eurotiomycetidae</taxon>
        <taxon>Eurotiales</taxon>
        <taxon>Aspergillaceae</taxon>
        <taxon>Aspergillus</taxon>
        <taxon>Aspergillus subgen. Circumdati</taxon>
    </lineage>
</organism>
<keyword evidence="2" id="KW-0349">Heme</keyword>
<comment type="cofactor">
    <cofactor evidence="1">
        <name>heme b</name>
        <dbReference type="ChEBI" id="CHEBI:60344"/>
    </cofactor>
</comment>
<dbReference type="InterPro" id="IPR025702">
    <property type="entry name" value="OXD"/>
</dbReference>
<evidence type="ECO:0000256" key="6">
    <source>
        <dbReference type="SAM" id="MobiDB-lite"/>
    </source>
</evidence>
<keyword evidence="3" id="KW-0479">Metal-binding</keyword>
<gene>
    <name evidence="7" type="ORF">BO94DRAFT_537680</name>
</gene>
<dbReference type="STRING" id="1450535.A0A317VVY0"/>
<dbReference type="EMBL" id="MSFK01000024">
    <property type="protein sequence ID" value="PWY78494.1"/>
    <property type="molecule type" value="Genomic_DNA"/>
</dbReference>
<dbReference type="GO" id="GO:0016829">
    <property type="term" value="F:lyase activity"/>
    <property type="evidence" value="ECO:0007669"/>
    <property type="project" value="UniProtKB-KW"/>
</dbReference>
<evidence type="ECO:0000256" key="3">
    <source>
        <dbReference type="ARBA" id="ARBA00022723"/>
    </source>
</evidence>
<evidence type="ECO:0000313" key="8">
    <source>
        <dbReference type="Proteomes" id="UP000246702"/>
    </source>
</evidence>
<dbReference type="AlphaFoldDB" id="A0A317VVY0"/>
<dbReference type="Proteomes" id="UP000246702">
    <property type="component" value="Unassembled WGS sequence"/>
</dbReference>
<protein>
    <recommendedName>
        <fullName evidence="9">Aldoxime dehydratase</fullName>
    </recommendedName>
</protein>
<dbReference type="RefSeq" id="XP_025464803.1">
    <property type="nucleotide sequence ID" value="XM_025612324.1"/>
</dbReference>
<evidence type="ECO:0000256" key="5">
    <source>
        <dbReference type="ARBA" id="ARBA00023239"/>
    </source>
</evidence>
<keyword evidence="8" id="KW-1185">Reference proteome</keyword>
<evidence type="ECO:0000313" key="7">
    <source>
        <dbReference type="EMBL" id="PWY78494.1"/>
    </source>
</evidence>
<keyword evidence="4" id="KW-0408">Iron</keyword>
<feature type="region of interest" description="Disordered" evidence="6">
    <location>
        <begin position="157"/>
        <end position="179"/>
    </location>
</feature>
<name>A0A317VVY0_9EURO</name>